<dbReference type="Proteomes" id="UP000499080">
    <property type="component" value="Unassembled WGS sequence"/>
</dbReference>
<reference evidence="1 2" key="1">
    <citation type="journal article" date="2019" name="Sci. Rep.">
        <title>Orb-weaving spider Araneus ventricosus genome elucidates the spidroin gene catalogue.</title>
        <authorList>
            <person name="Kono N."/>
            <person name="Nakamura H."/>
            <person name="Ohtoshi R."/>
            <person name="Moran D.A.P."/>
            <person name="Shinohara A."/>
            <person name="Yoshida Y."/>
            <person name="Fujiwara M."/>
            <person name="Mori M."/>
            <person name="Tomita M."/>
            <person name="Arakawa K."/>
        </authorList>
    </citation>
    <scope>NUCLEOTIDE SEQUENCE [LARGE SCALE GENOMIC DNA]</scope>
</reference>
<dbReference type="EMBL" id="BGPR01000051">
    <property type="protein sequence ID" value="GBL86940.1"/>
    <property type="molecule type" value="Genomic_DNA"/>
</dbReference>
<sequence length="159" mass="18061">MDECMDGRTKVSGLAVEAGRRVTRSPLMEKHDGAHKSASHLIERDVQMAPEISHTSSNNHPSMHKEREMKGYRKCLNCLNIILMLLLLEFRRRIRMAMSLIYTPADIRGIFTSVILAVSFDDSPANGSAYMIEELNPCSRIRDIFLSPIAFRDRNPLKS</sequence>
<dbReference type="AlphaFoldDB" id="A0A4Y2B417"/>
<accession>A0A4Y2B417</accession>
<keyword evidence="2" id="KW-1185">Reference proteome</keyword>
<name>A0A4Y2B417_ARAVE</name>
<evidence type="ECO:0000313" key="1">
    <source>
        <dbReference type="EMBL" id="GBL86940.1"/>
    </source>
</evidence>
<protein>
    <submittedName>
        <fullName evidence="1">Uncharacterized protein</fullName>
    </submittedName>
</protein>
<comment type="caution">
    <text evidence="1">The sequence shown here is derived from an EMBL/GenBank/DDBJ whole genome shotgun (WGS) entry which is preliminary data.</text>
</comment>
<organism evidence="1 2">
    <name type="scientific">Araneus ventricosus</name>
    <name type="common">Orbweaver spider</name>
    <name type="synonym">Epeira ventricosa</name>
    <dbReference type="NCBI Taxonomy" id="182803"/>
    <lineage>
        <taxon>Eukaryota</taxon>
        <taxon>Metazoa</taxon>
        <taxon>Ecdysozoa</taxon>
        <taxon>Arthropoda</taxon>
        <taxon>Chelicerata</taxon>
        <taxon>Arachnida</taxon>
        <taxon>Araneae</taxon>
        <taxon>Araneomorphae</taxon>
        <taxon>Entelegynae</taxon>
        <taxon>Araneoidea</taxon>
        <taxon>Araneidae</taxon>
        <taxon>Araneus</taxon>
    </lineage>
</organism>
<proteinExistence type="predicted"/>
<evidence type="ECO:0000313" key="2">
    <source>
        <dbReference type="Proteomes" id="UP000499080"/>
    </source>
</evidence>
<gene>
    <name evidence="1" type="ORF">AVEN_218679_1</name>
</gene>